<evidence type="ECO:0000256" key="2">
    <source>
        <dbReference type="ARBA" id="ARBA00038334"/>
    </source>
</evidence>
<dbReference type="InParanoid" id="A0A2G5EZZ7"/>
<evidence type="ECO:0000313" key="3">
    <source>
        <dbReference type="EMBL" id="PIA61301.1"/>
    </source>
</evidence>
<proteinExistence type="inferred from homology"/>
<dbReference type="STRING" id="218851.A0A2G5EZZ7"/>
<keyword evidence="1" id="KW-0378">Hydrolase</keyword>
<organism evidence="3 4">
    <name type="scientific">Aquilegia coerulea</name>
    <name type="common">Rocky mountain columbine</name>
    <dbReference type="NCBI Taxonomy" id="218851"/>
    <lineage>
        <taxon>Eukaryota</taxon>
        <taxon>Viridiplantae</taxon>
        <taxon>Streptophyta</taxon>
        <taxon>Embryophyta</taxon>
        <taxon>Tracheophyta</taxon>
        <taxon>Spermatophyta</taxon>
        <taxon>Magnoliopsida</taxon>
        <taxon>Ranunculales</taxon>
        <taxon>Ranunculaceae</taxon>
        <taxon>Thalictroideae</taxon>
        <taxon>Aquilegia</taxon>
    </lineage>
</organism>
<reference evidence="3 4" key="1">
    <citation type="submission" date="2017-09" db="EMBL/GenBank/DDBJ databases">
        <title>WGS assembly of Aquilegia coerulea Goldsmith.</title>
        <authorList>
            <person name="Hodges S."/>
            <person name="Kramer E."/>
            <person name="Nordborg M."/>
            <person name="Tomkins J."/>
            <person name="Borevitz J."/>
            <person name="Derieg N."/>
            <person name="Yan J."/>
            <person name="Mihaltcheva S."/>
            <person name="Hayes R.D."/>
            <person name="Rokhsar D."/>
        </authorList>
    </citation>
    <scope>NUCLEOTIDE SEQUENCE [LARGE SCALE GENOMIC DNA]</scope>
    <source>
        <strain evidence="4">cv. Goldsmith</strain>
    </source>
</reference>
<evidence type="ECO:0000256" key="1">
    <source>
        <dbReference type="ARBA" id="ARBA00022801"/>
    </source>
</evidence>
<dbReference type="InterPro" id="IPR000639">
    <property type="entry name" value="Epox_hydrolase-like"/>
</dbReference>
<accession>A0A2G5EZZ7</accession>
<evidence type="ECO:0008006" key="5">
    <source>
        <dbReference type="Google" id="ProtNLM"/>
    </source>
</evidence>
<dbReference type="Gene3D" id="3.40.50.1820">
    <property type="entry name" value="alpha/beta hydrolase"/>
    <property type="match status" value="1"/>
</dbReference>
<dbReference type="Proteomes" id="UP000230069">
    <property type="component" value="Unassembled WGS sequence"/>
</dbReference>
<protein>
    <recommendedName>
        <fullName evidence="5">AB hydrolase-1 domain-containing protein</fullName>
    </recommendedName>
</protein>
<dbReference type="OrthoDB" id="7130006at2759"/>
<gene>
    <name evidence="3" type="ORF">AQUCO_00300677v1</name>
</gene>
<evidence type="ECO:0000313" key="4">
    <source>
        <dbReference type="Proteomes" id="UP000230069"/>
    </source>
</evidence>
<name>A0A2G5EZZ7_AQUCA</name>
<dbReference type="GO" id="GO:0016787">
    <property type="term" value="F:hydrolase activity"/>
    <property type="evidence" value="ECO:0007669"/>
    <property type="project" value="UniProtKB-KW"/>
</dbReference>
<comment type="similarity">
    <text evidence="2">Belongs to the AB hydrolase superfamily. Epoxide hydrolase family.</text>
</comment>
<dbReference type="EMBL" id="KZ305020">
    <property type="protein sequence ID" value="PIA61301.1"/>
    <property type="molecule type" value="Genomic_DNA"/>
</dbReference>
<keyword evidence="4" id="KW-1185">Reference proteome</keyword>
<dbReference type="SUPFAM" id="SSF53474">
    <property type="entry name" value="alpha/beta-Hydrolases"/>
    <property type="match status" value="1"/>
</dbReference>
<dbReference type="AlphaFoldDB" id="A0A2G5EZZ7"/>
<dbReference type="InterPro" id="IPR029058">
    <property type="entry name" value="AB_hydrolase_fold"/>
</dbReference>
<dbReference type="PRINTS" id="PR00412">
    <property type="entry name" value="EPOXHYDRLASE"/>
</dbReference>
<dbReference type="PANTHER" id="PTHR43329">
    <property type="entry name" value="EPOXIDE HYDROLASE"/>
    <property type="match status" value="1"/>
</dbReference>
<sequence>MEAEFGTVSSKTLLTNILTSRKTGPIIVPKGGGGWTSSTTPSLPSWLSEEDINYNASKFDQKGFSGGLNYYRALNLNWELTAPWTGAQVKVPSIFIVGDLDVTYTTPGWMEYIHSDQFKKDVPLLEEVIVMEDVSHFINQEKPNEINKYIYDFFQKF</sequence>